<reference evidence="1 2" key="1">
    <citation type="submission" date="2019-09" db="EMBL/GenBank/DDBJ databases">
        <authorList>
            <person name="Dittami M. S."/>
        </authorList>
    </citation>
    <scope>NUCLEOTIDE SEQUENCE [LARGE SCALE GENOMIC DNA]</scope>
    <source>
        <strain evidence="1">SPHINGO391</strain>
    </source>
</reference>
<organism evidence="1 2">
    <name type="scientific">Sphingomonas aurantiaca</name>
    <dbReference type="NCBI Taxonomy" id="185949"/>
    <lineage>
        <taxon>Bacteria</taxon>
        <taxon>Pseudomonadati</taxon>
        <taxon>Pseudomonadota</taxon>
        <taxon>Alphaproteobacteria</taxon>
        <taxon>Sphingomonadales</taxon>
        <taxon>Sphingomonadaceae</taxon>
        <taxon>Sphingomonas</taxon>
    </lineage>
</organism>
<proteinExistence type="predicted"/>
<evidence type="ECO:0000313" key="2">
    <source>
        <dbReference type="Proteomes" id="UP000326857"/>
    </source>
</evidence>
<protein>
    <submittedName>
        <fullName evidence="1">Uncharacterized protein</fullName>
    </submittedName>
</protein>
<dbReference type="Proteomes" id="UP000326857">
    <property type="component" value="Unassembled WGS sequence"/>
</dbReference>
<name>A0A5E7YPI1_9SPHN</name>
<gene>
    <name evidence="1" type="ORF">SPHINGO391_390194</name>
</gene>
<dbReference type="EMBL" id="CABVLI010000033">
    <property type="protein sequence ID" value="VVT08509.1"/>
    <property type="molecule type" value="Genomic_DNA"/>
</dbReference>
<dbReference type="AlphaFoldDB" id="A0A5E7YPI1"/>
<sequence>MPARDRAALARLDGRRIGPGDEARSWICLRFEPWSWMRVPGCLLRSRRKLRYQSVYKPGVHLVNTVLYRPVLFIAPVTNRDFFVGVWGRCPVGRADGSGVSAVPTGRACRQTDGA</sequence>
<accession>A0A5E7YPI1</accession>
<evidence type="ECO:0000313" key="1">
    <source>
        <dbReference type="EMBL" id="VVT08509.1"/>
    </source>
</evidence>